<dbReference type="InterPro" id="IPR044911">
    <property type="entry name" value="V-type_ATPase_csu/dsu_dom_3"/>
</dbReference>
<dbReference type="InterPro" id="IPR036079">
    <property type="entry name" value="ATPase_csu/dsu_sf"/>
</dbReference>
<reference evidence="11" key="1">
    <citation type="submission" date="2013-03" db="EMBL/GenBank/DDBJ databases">
        <title>The Genome Sequence of Anopheles minimus MINIMUS1.</title>
        <authorList>
            <consortium name="The Broad Institute Genomics Platform"/>
            <person name="Neafsey D.E."/>
            <person name="Walton C."/>
            <person name="Walker B."/>
            <person name="Young S.K."/>
            <person name="Zeng Q."/>
            <person name="Gargeya S."/>
            <person name="Fitzgerald M."/>
            <person name="Haas B."/>
            <person name="Abouelleil A."/>
            <person name="Allen A.W."/>
            <person name="Alvarado L."/>
            <person name="Arachchi H.M."/>
            <person name="Berlin A.M."/>
            <person name="Chapman S.B."/>
            <person name="Gainer-Dewar J."/>
            <person name="Goldberg J."/>
            <person name="Griggs A."/>
            <person name="Gujja S."/>
            <person name="Hansen M."/>
            <person name="Howarth C."/>
            <person name="Imamovic A."/>
            <person name="Ireland A."/>
            <person name="Larimer J."/>
            <person name="McCowan C."/>
            <person name="Murphy C."/>
            <person name="Pearson M."/>
            <person name="Poon T.W."/>
            <person name="Priest M."/>
            <person name="Roberts A."/>
            <person name="Saif S."/>
            <person name="Shea T."/>
            <person name="Sisk P."/>
            <person name="Sykes S."/>
            <person name="Wortman J."/>
            <person name="Nusbaum C."/>
            <person name="Birren B."/>
        </authorList>
    </citation>
    <scope>NUCLEOTIDE SEQUENCE [LARGE SCALE GENOMIC DNA]</scope>
    <source>
        <strain evidence="11">MINIMUS1</strain>
    </source>
</reference>
<dbReference type="SUPFAM" id="SSF103486">
    <property type="entry name" value="V-type ATP synthase subunit C"/>
    <property type="match status" value="1"/>
</dbReference>
<accession>A0A182W3N1</accession>
<evidence type="ECO:0000256" key="1">
    <source>
        <dbReference type="ARBA" id="ARBA00006709"/>
    </source>
</evidence>
<evidence type="ECO:0000256" key="4">
    <source>
        <dbReference type="ARBA" id="ARBA00023065"/>
    </source>
</evidence>
<evidence type="ECO:0000256" key="2">
    <source>
        <dbReference type="ARBA" id="ARBA00022448"/>
    </source>
</evidence>
<dbReference type="FunFam" id="1.20.1690.10:FF:000003">
    <property type="entry name" value="V-type proton ATPase subunit"/>
    <property type="match status" value="1"/>
</dbReference>
<protein>
    <recommendedName>
        <fullName evidence="5">V-type proton ATPase subunit d 2</fullName>
    </recommendedName>
    <alternativeName>
        <fullName evidence="6">Vacuolar proton pump subunit d 2</fullName>
    </alternativeName>
</protein>
<comment type="subunit">
    <text evidence="9">V-ATPase is a heteromultimeric enzyme made up of two complexes: the ATP-hydrolytic V1 complex and the proton translocation V0 complex. The V1 complex consists of three catalytic AB heterodimers that form a heterohexamer, three peripheral stalks each consisting of EG heterodimers, one central rotor including subunits D and F, and the regulatory subunits C and H. The proton translocation complex V0 consists of the proton transport subunit a, a ring of proteolipid subunits c9c'', rotary subunit d, subunits e and f, and the accessory subunits ATP6AP1/Ac45 and ATP6AP2/PRR. Interacts with TM4SF19; this interaction inhibits V1-V0 complex assembly.</text>
</comment>
<comment type="similarity">
    <text evidence="1">Belongs to the V-ATPase V0D/AC39 subunit family.</text>
</comment>
<sequence>MTVSNATHVTLRNVGFNLSGNFTCEVTADAPSFYTGVATNVLTVVDIVRIRYLFYMAGFLFNIDGGYLEGLCRGFKSSILKQSDYLNLVQCETLDDLKLQLQSTHYGAFLANETSPLTVSTIDEKLRETLLVEFRYLRNQAVQPLAGFLDFITYSYMIDNTILLITGTLHEHPVPDLIAKCNPLGRFEQMESINMAFAPADLYNAILIDTPLAPFFVDCMSGQNIDDLDIEVLRNKLYKAYLQAFYNFCKKIGGTTANVMCEILAFEADRRAINITINALGTTLPKEDYVRLYPCCGRLFPDGLIALGCATEYEQVRSVASRYPEYGALFEDPNHPDGRSLEEKFFVHEANLHVRSFMQQFHFGVFYSYLKLKEQEFRNIVWIAECIAQNHRSRIENYISLF</sequence>
<dbReference type="GO" id="GO:0033179">
    <property type="term" value="C:proton-transporting V-type ATPase, V0 domain"/>
    <property type="evidence" value="ECO:0007669"/>
    <property type="project" value="InterPro"/>
</dbReference>
<comment type="function">
    <text evidence="7">Subunit of the V0 complex of vacuolar(H+)-ATPase (V-ATPase), a multisubunit enzyme composed of a peripheral complex (V1) that hydrolyzes ATP and a membrane integral complex (V0) that translocates protons. V-ATPase is responsible for acidifying and maintaining the pH of intracellular compartments and in some cell types, is targeted to the plasma membrane, where it is responsible for acidifying the extracellular environment. May play a role in coupling of proton transport and ATP hydrolysis. Regulator of osteoclast fusion and bone formation.</text>
</comment>
<dbReference type="PIRSF" id="PIRSF018497">
    <property type="entry name" value="V-ATP_synth_D"/>
    <property type="match status" value="1"/>
</dbReference>
<dbReference type="Proteomes" id="UP000075920">
    <property type="component" value="Unassembled WGS sequence"/>
</dbReference>
<keyword evidence="11" id="KW-1185">Reference proteome</keyword>
<dbReference type="InterPro" id="IPR016727">
    <property type="entry name" value="ATPase_V0-cplx_dsu"/>
</dbReference>
<dbReference type="Gene3D" id="1.20.1690.10">
    <property type="entry name" value="V-type ATP synthase subunit C domain"/>
    <property type="match status" value="2"/>
</dbReference>
<evidence type="ECO:0000256" key="6">
    <source>
        <dbReference type="ARBA" id="ARBA00042556"/>
    </source>
</evidence>
<evidence type="ECO:0000313" key="11">
    <source>
        <dbReference type="Proteomes" id="UP000075920"/>
    </source>
</evidence>
<reference evidence="10" key="2">
    <citation type="submission" date="2020-05" db="UniProtKB">
        <authorList>
            <consortium name="EnsemblMetazoa"/>
        </authorList>
    </citation>
    <scope>IDENTIFICATION</scope>
    <source>
        <strain evidence="10">MINIMUS1</strain>
    </source>
</reference>
<keyword evidence="3" id="KW-0375">Hydrogen ion transport</keyword>
<evidence type="ECO:0000313" key="10">
    <source>
        <dbReference type="EnsemblMetazoa" id="AMIN004942-PA"/>
    </source>
</evidence>
<name>A0A182W3N1_9DIPT</name>
<evidence type="ECO:0000256" key="3">
    <source>
        <dbReference type="ARBA" id="ARBA00022781"/>
    </source>
</evidence>
<dbReference type="GO" id="GO:0007430">
    <property type="term" value="P:terminal branching, open tracheal system"/>
    <property type="evidence" value="ECO:0007669"/>
    <property type="project" value="UniProtKB-ARBA"/>
</dbReference>
<evidence type="ECO:0000256" key="9">
    <source>
        <dbReference type="ARBA" id="ARBA00061861"/>
    </source>
</evidence>
<evidence type="ECO:0000256" key="8">
    <source>
        <dbReference type="ARBA" id="ARBA00046957"/>
    </source>
</evidence>
<evidence type="ECO:0000256" key="7">
    <source>
        <dbReference type="ARBA" id="ARBA00045985"/>
    </source>
</evidence>
<dbReference type="InterPro" id="IPR002843">
    <property type="entry name" value="ATPase_V0-cplx_csu/dsu"/>
</dbReference>
<keyword evidence="4" id="KW-0406">Ion transport</keyword>
<evidence type="ECO:0000256" key="5">
    <source>
        <dbReference type="ARBA" id="ARBA00040266"/>
    </source>
</evidence>
<comment type="subunit">
    <text evidence="8">V-ATPase is a heteromultimeric enzyme made up of two complexes: the ATP-hydrolytic V1 complex and the proton translocation V0 complex. The V1 complex consists of three catalytic AB heterodimers that form a heterohexamer, three peripheral stalks each consisting of EG heterodimers, one central rotor including subunits D and F, and the regulatory subunits C and H. The proton translocation complex V0 consists of the proton transport subunit a, a ring of proteolipid subunits c9c'', rotary subunit d, subunits e and f, and the accessory subunits VhaAC45 and ATP6AP2.</text>
</comment>
<proteinExistence type="inferred from homology"/>
<dbReference type="GO" id="GO:0046961">
    <property type="term" value="F:proton-transporting ATPase activity, rotational mechanism"/>
    <property type="evidence" value="ECO:0007669"/>
    <property type="project" value="InterPro"/>
</dbReference>
<keyword evidence="2" id="KW-0813">Transport</keyword>
<dbReference type="InterPro" id="IPR035067">
    <property type="entry name" value="V-type_ATPase_csu/dsu"/>
</dbReference>
<dbReference type="VEuPathDB" id="VectorBase:AMIN004942"/>
<dbReference type="PANTHER" id="PTHR11028">
    <property type="entry name" value="VACUOLAR ATP SYNTHASE SUBUNIT AC39"/>
    <property type="match status" value="1"/>
</dbReference>
<dbReference type="AlphaFoldDB" id="A0A182W3N1"/>
<dbReference type="EnsemblMetazoa" id="AMIN004942-RA">
    <property type="protein sequence ID" value="AMIN004942-PA"/>
    <property type="gene ID" value="AMIN004942"/>
</dbReference>
<dbReference type="Gene3D" id="1.10.132.50">
    <property type="entry name" value="ATP synthase (C/AC39) subunit, domain 3"/>
    <property type="match status" value="1"/>
</dbReference>
<dbReference type="FunFam" id="1.20.1690.10:FF:000001">
    <property type="entry name" value="V-type proton ATPase subunit"/>
    <property type="match status" value="1"/>
</dbReference>
<dbReference type="STRING" id="112268.A0A182W3N1"/>
<dbReference type="Pfam" id="PF01992">
    <property type="entry name" value="vATP-synt_AC39"/>
    <property type="match status" value="1"/>
</dbReference>
<organism evidence="10 11">
    <name type="scientific">Anopheles minimus</name>
    <dbReference type="NCBI Taxonomy" id="112268"/>
    <lineage>
        <taxon>Eukaryota</taxon>
        <taxon>Metazoa</taxon>
        <taxon>Ecdysozoa</taxon>
        <taxon>Arthropoda</taxon>
        <taxon>Hexapoda</taxon>
        <taxon>Insecta</taxon>
        <taxon>Pterygota</taxon>
        <taxon>Neoptera</taxon>
        <taxon>Endopterygota</taxon>
        <taxon>Diptera</taxon>
        <taxon>Nematocera</taxon>
        <taxon>Culicoidea</taxon>
        <taxon>Culicidae</taxon>
        <taxon>Anophelinae</taxon>
        <taxon>Anopheles</taxon>
    </lineage>
</organism>